<dbReference type="Proteomes" id="UP000294200">
    <property type="component" value="Unassembled WGS sequence"/>
</dbReference>
<name>A0A4R0X2B9_9BURK</name>
<organism evidence="1 2">
    <name type="scientific">Paraburkholderia steynii</name>
    <dbReference type="NCBI Taxonomy" id="1245441"/>
    <lineage>
        <taxon>Bacteria</taxon>
        <taxon>Pseudomonadati</taxon>
        <taxon>Pseudomonadota</taxon>
        <taxon>Betaproteobacteria</taxon>
        <taxon>Burkholderiales</taxon>
        <taxon>Burkholderiaceae</taxon>
        <taxon>Paraburkholderia</taxon>
    </lineage>
</organism>
<reference evidence="1 2" key="1">
    <citation type="submission" date="2017-02" db="EMBL/GenBank/DDBJ databases">
        <title>Paraburkholderia sophoroidis sp. nov. and Paraburkholderia steynii sp. nov. rhizobial symbionts of the fynbos legume Hypocalyptus sophoroides.</title>
        <authorList>
            <person name="Steenkamp E.T."/>
            <person name="Beukes C.W."/>
            <person name="Van Zyl E."/>
            <person name="Avontuur J."/>
            <person name="Chan W.Y."/>
            <person name="Hassen A."/>
            <person name="Palmer M."/>
            <person name="Mthombeni L."/>
            <person name="Phalane F."/>
            <person name="Sereme K."/>
            <person name="Venter S.N."/>
        </authorList>
    </citation>
    <scope>NUCLEOTIDE SEQUENCE [LARGE SCALE GENOMIC DNA]</scope>
    <source>
        <strain evidence="1 2">HC1.1ba</strain>
    </source>
</reference>
<accession>A0A4R0X2B9</accession>
<protein>
    <submittedName>
        <fullName evidence="1">Uncharacterized protein</fullName>
    </submittedName>
</protein>
<sequence>MRQSVIDLAGTEVDSFDKLVRGVSLGAIISTISQTSATIVEMAHAEISKNLPPVLQVNIV</sequence>
<evidence type="ECO:0000313" key="1">
    <source>
        <dbReference type="EMBL" id="TCG02782.1"/>
    </source>
</evidence>
<evidence type="ECO:0000313" key="2">
    <source>
        <dbReference type="Proteomes" id="UP000294200"/>
    </source>
</evidence>
<proteinExistence type="predicted"/>
<keyword evidence="2" id="KW-1185">Reference proteome</keyword>
<comment type="caution">
    <text evidence="1">The sequence shown here is derived from an EMBL/GenBank/DDBJ whole genome shotgun (WGS) entry which is preliminary data.</text>
</comment>
<dbReference type="EMBL" id="MWML01000751">
    <property type="protein sequence ID" value="TCG02782.1"/>
    <property type="molecule type" value="Genomic_DNA"/>
</dbReference>
<gene>
    <name evidence="1" type="ORF">BZM27_53275</name>
</gene>
<dbReference type="AlphaFoldDB" id="A0A4R0X2B9"/>